<dbReference type="Proteomes" id="UP001348805">
    <property type="component" value="Segment"/>
</dbReference>
<protein>
    <recommendedName>
        <fullName evidence="3">Histone H1</fullName>
    </recommendedName>
</protein>
<organism evidence="1 2">
    <name type="scientific">phage Lak_Megaphage_RVC_AP3_GC26</name>
    <dbReference type="NCBI Taxonomy" id="3109225"/>
    <lineage>
        <taxon>Viruses</taxon>
        <taxon>Duplodnaviria</taxon>
        <taxon>Heunggongvirae</taxon>
        <taxon>Uroviricota</taxon>
        <taxon>Caudoviricetes</taxon>
        <taxon>Caudoviricetes code 15 clade</taxon>
    </lineage>
</organism>
<dbReference type="InterPro" id="IPR010886">
    <property type="entry name" value="Hc1"/>
</dbReference>
<evidence type="ECO:0000313" key="1">
    <source>
        <dbReference type="EMBL" id="WQJ51319.1"/>
    </source>
</evidence>
<evidence type="ECO:0000313" key="2">
    <source>
        <dbReference type="Proteomes" id="UP001348805"/>
    </source>
</evidence>
<sequence>MNEILTSINEAFAAFQADATAQTEKGNKAAGQRARKASLAIEKLLKTFRKESIEASKTK</sequence>
<evidence type="ECO:0008006" key="3">
    <source>
        <dbReference type="Google" id="ProtNLM"/>
    </source>
</evidence>
<name>A0ABZ0YZS2_9CAUD</name>
<reference evidence="1 2" key="1">
    <citation type="submission" date="2023-11" db="EMBL/GenBank/DDBJ databases">
        <authorList>
            <person name="Cook R."/>
            <person name="Crisci M."/>
            <person name="Pye H."/>
            <person name="Adriaenssens E."/>
            <person name="Santini J."/>
        </authorList>
    </citation>
    <scope>NUCLEOTIDE SEQUENCE [LARGE SCALE GENOMIC DNA]</scope>
    <source>
        <strain evidence="1">Lak_Megaphage_RVC_AP3_GC26</strain>
    </source>
</reference>
<dbReference type="EMBL" id="OR769219">
    <property type="protein sequence ID" value="WQJ51319.1"/>
    <property type="molecule type" value="Genomic_DNA"/>
</dbReference>
<keyword evidence="2" id="KW-1185">Reference proteome</keyword>
<proteinExistence type="predicted"/>
<dbReference type="Pfam" id="PF07432">
    <property type="entry name" value="Hc1"/>
    <property type="match status" value="1"/>
</dbReference>
<accession>A0ABZ0YZS2</accession>